<evidence type="ECO:0000313" key="1">
    <source>
        <dbReference type="EMBL" id="KAI4807409.1"/>
    </source>
</evidence>
<gene>
    <name evidence="1" type="ORF">KUCAC02_027216</name>
</gene>
<dbReference type="Proteomes" id="UP001057452">
    <property type="component" value="Chromosome 19"/>
</dbReference>
<name>A0ACB9W3S2_CHAAC</name>
<organism evidence="1 2">
    <name type="scientific">Chaenocephalus aceratus</name>
    <name type="common">Blackfin icefish</name>
    <name type="synonym">Chaenichthys aceratus</name>
    <dbReference type="NCBI Taxonomy" id="36190"/>
    <lineage>
        <taxon>Eukaryota</taxon>
        <taxon>Metazoa</taxon>
        <taxon>Chordata</taxon>
        <taxon>Craniata</taxon>
        <taxon>Vertebrata</taxon>
        <taxon>Euteleostomi</taxon>
        <taxon>Actinopterygii</taxon>
        <taxon>Neopterygii</taxon>
        <taxon>Teleostei</taxon>
        <taxon>Neoteleostei</taxon>
        <taxon>Acanthomorphata</taxon>
        <taxon>Eupercaria</taxon>
        <taxon>Perciformes</taxon>
        <taxon>Notothenioidei</taxon>
        <taxon>Channichthyidae</taxon>
        <taxon>Chaenocephalus</taxon>
    </lineage>
</organism>
<proteinExistence type="predicted"/>
<dbReference type="EMBL" id="CM043803">
    <property type="protein sequence ID" value="KAI4807409.1"/>
    <property type="molecule type" value="Genomic_DNA"/>
</dbReference>
<sequence>MAVPPTYADLGKSAKDIFNKGYGFGLVKLDVKTKSTSGVEFKTSGSSNVDTSKVTGTLETKYKWAEYGLTFTEKWTTENTLGTEICVEDQITKGLKLTFDTTFSPNTGKKSGKTGDFQLHTNVNDGSEFGGSIFQKVNDNLETAVNLAWTAGSNGTRFGIAAKYQLDSSSSISAKVNNASLVGIGYTQTLRPGMKLILSALVDGKSINAGGHKVGLGLELEA</sequence>
<protein>
    <submittedName>
        <fullName evidence="1">Uncharacterized protein</fullName>
    </submittedName>
</protein>
<comment type="caution">
    <text evidence="1">The sequence shown here is derived from an EMBL/GenBank/DDBJ whole genome shotgun (WGS) entry which is preliminary data.</text>
</comment>
<evidence type="ECO:0000313" key="2">
    <source>
        <dbReference type="Proteomes" id="UP001057452"/>
    </source>
</evidence>
<accession>A0ACB9W3S2</accession>
<reference evidence="1" key="1">
    <citation type="submission" date="2022-05" db="EMBL/GenBank/DDBJ databases">
        <title>Chromosome-level genome of Chaenocephalus aceratus.</title>
        <authorList>
            <person name="Park H."/>
        </authorList>
    </citation>
    <scope>NUCLEOTIDE SEQUENCE</scope>
    <source>
        <strain evidence="1">KU_202001</strain>
    </source>
</reference>
<keyword evidence="2" id="KW-1185">Reference proteome</keyword>